<dbReference type="Proteomes" id="UP000259465">
    <property type="component" value="Chromosome"/>
</dbReference>
<accession>A0AAD0RRB9</accession>
<dbReference type="KEGG" id="crz:D1345_09290"/>
<dbReference type="EMBL" id="CP031968">
    <property type="protein sequence ID" value="AXT46368.1"/>
    <property type="molecule type" value="Genomic_DNA"/>
</dbReference>
<organism evidence="1 2">
    <name type="scientific">Chromobacterium rhizoryzae</name>
    <dbReference type="NCBI Taxonomy" id="1778675"/>
    <lineage>
        <taxon>Bacteria</taxon>
        <taxon>Pseudomonadati</taxon>
        <taxon>Pseudomonadota</taxon>
        <taxon>Betaproteobacteria</taxon>
        <taxon>Neisseriales</taxon>
        <taxon>Chromobacteriaceae</taxon>
        <taxon>Chromobacterium</taxon>
    </lineage>
</organism>
<reference evidence="1 2" key="1">
    <citation type="submission" date="2018-08" db="EMBL/GenBank/DDBJ databases">
        <title>Complete genome sequence of JP2-74.</title>
        <authorList>
            <person name="Wu L."/>
        </authorList>
    </citation>
    <scope>NUCLEOTIDE SEQUENCE [LARGE SCALE GENOMIC DNA]</scope>
    <source>
        <strain evidence="1 2">JP2-74</strain>
    </source>
</reference>
<protein>
    <submittedName>
        <fullName evidence="1">Uncharacterized protein</fullName>
    </submittedName>
</protein>
<gene>
    <name evidence="1" type="ORF">D1345_09290</name>
</gene>
<dbReference type="AlphaFoldDB" id="A0AAD0RRB9"/>
<keyword evidence="2" id="KW-1185">Reference proteome</keyword>
<evidence type="ECO:0000313" key="1">
    <source>
        <dbReference type="EMBL" id="AXT46368.1"/>
    </source>
</evidence>
<evidence type="ECO:0000313" key="2">
    <source>
        <dbReference type="Proteomes" id="UP000259465"/>
    </source>
</evidence>
<sequence>MIKSPQVPLDGCFIPDEVKNEHYQIATKEHEAKIDAALGLTIMNIRIDIAMAERLKKLAEHEGVHLNCLLRGAWLDILERKGF</sequence>
<proteinExistence type="predicted"/>
<name>A0AAD0RRB9_9NEIS</name>